<evidence type="ECO:0000313" key="3">
    <source>
        <dbReference type="EMBL" id="MFC7255747.1"/>
    </source>
</evidence>
<dbReference type="EMBL" id="JBHTAT010000001">
    <property type="protein sequence ID" value="MFC7255747.1"/>
    <property type="molecule type" value="Genomic_DNA"/>
</dbReference>
<feature type="transmembrane region" description="Helical" evidence="2">
    <location>
        <begin position="246"/>
        <end position="267"/>
    </location>
</feature>
<accession>A0ABD5ZYM5</accession>
<evidence type="ECO:0000313" key="4">
    <source>
        <dbReference type="Proteomes" id="UP001596434"/>
    </source>
</evidence>
<feature type="region of interest" description="Disordered" evidence="1">
    <location>
        <begin position="357"/>
        <end position="388"/>
    </location>
</feature>
<dbReference type="AlphaFoldDB" id="A0ABD5ZYM5"/>
<evidence type="ECO:0000256" key="2">
    <source>
        <dbReference type="SAM" id="Phobius"/>
    </source>
</evidence>
<proteinExistence type="predicted"/>
<comment type="caution">
    <text evidence="3">The sequence shown here is derived from an EMBL/GenBank/DDBJ whole genome shotgun (WGS) entry which is preliminary data.</text>
</comment>
<keyword evidence="2" id="KW-0812">Transmembrane</keyword>
<dbReference type="Pfam" id="PF17231">
    <property type="entry name" value="DUF5305"/>
    <property type="match status" value="1"/>
</dbReference>
<name>A0ABD5ZYM5_9EURY</name>
<gene>
    <name evidence="3" type="ORF">ACFQKE_10675</name>
</gene>
<evidence type="ECO:0000256" key="1">
    <source>
        <dbReference type="SAM" id="MobiDB-lite"/>
    </source>
</evidence>
<keyword evidence="4" id="KW-1185">Reference proteome</keyword>
<organism evidence="3 4">
    <name type="scientific">Haloplanus litoreus</name>
    <dbReference type="NCBI Taxonomy" id="767515"/>
    <lineage>
        <taxon>Archaea</taxon>
        <taxon>Methanobacteriati</taxon>
        <taxon>Methanobacteriota</taxon>
        <taxon>Stenosarchaea group</taxon>
        <taxon>Halobacteria</taxon>
        <taxon>Halobacteriales</taxon>
        <taxon>Haloferacaceae</taxon>
        <taxon>Haloplanus</taxon>
    </lineage>
</organism>
<feature type="transmembrane region" description="Helical" evidence="2">
    <location>
        <begin position="20"/>
        <end position="41"/>
    </location>
</feature>
<sequence length="388" mass="42034">MVWGSEWSTRVRIVLSEWFVVFVAVAAILALVGGFAAYTAYASPGTTVEERQVSSWEGNGTYTTAARVTEPNPLYPVDTDLSNRPAYFLSVSPEMQGRFGFSYRASDGGSLDVGIRNRLVMRAASEGEDSTEYWRMEESLGSTQASDVGPGEPVRVTFARNVSRTLERMENVSERLGGSPGSLQLLSVARVQVTGEVNGQSVNRTAQYVLPIQADGTTYRPGSVRGSAVTGSTTERITRQRTYGPLWRFGGPAAAVLGFVGLVGLGYGRWDDRFAVTEAERAELDFRSTREEFDDWITVARPPASVFDRPRLEVVSLEGLVDTAIDVDARVFERPDGTAYYVLNDDCCYVFVPPTAGSADGDALGPESAEATETVETTEAADAATDES</sequence>
<keyword evidence="2" id="KW-1133">Transmembrane helix</keyword>
<reference evidence="3 4" key="1">
    <citation type="journal article" date="2019" name="Int. J. Syst. Evol. Microbiol.">
        <title>The Global Catalogue of Microorganisms (GCM) 10K type strain sequencing project: providing services to taxonomists for standard genome sequencing and annotation.</title>
        <authorList>
            <consortium name="The Broad Institute Genomics Platform"/>
            <consortium name="The Broad Institute Genome Sequencing Center for Infectious Disease"/>
            <person name="Wu L."/>
            <person name="Ma J."/>
        </authorList>
    </citation>
    <scope>NUCLEOTIDE SEQUENCE [LARGE SCALE GENOMIC DNA]</scope>
    <source>
        <strain evidence="3 4">GX21</strain>
    </source>
</reference>
<feature type="compositionally biased region" description="Low complexity" evidence="1">
    <location>
        <begin position="367"/>
        <end position="388"/>
    </location>
</feature>
<dbReference type="InterPro" id="IPR035185">
    <property type="entry name" value="DUF5305"/>
</dbReference>
<keyword evidence="2" id="KW-0472">Membrane</keyword>
<dbReference type="Proteomes" id="UP001596434">
    <property type="component" value="Unassembled WGS sequence"/>
</dbReference>
<protein>
    <submittedName>
        <fullName evidence="3">DUF5305 domain-containing protein</fullName>
    </submittedName>
</protein>
<dbReference type="GeneID" id="96954120"/>
<dbReference type="RefSeq" id="WP_379704006.1">
    <property type="nucleotide sequence ID" value="NZ_JBHTAT010000001.1"/>
</dbReference>